<evidence type="ECO:0000313" key="2">
    <source>
        <dbReference type="EMBL" id="MFC0566466.1"/>
    </source>
</evidence>
<dbReference type="InterPro" id="IPR005097">
    <property type="entry name" value="Sacchrp_dh_NADP-bd"/>
</dbReference>
<protein>
    <submittedName>
        <fullName evidence="2">Saccharopine dehydrogenase family protein</fullName>
    </submittedName>
</protein>
<dbReference type="EMBL" id="JBHLUE010000016">
    <property type="protein sequence ID" value="MFC0566466.1"/>
    <property type="molecule type" value="Genomic_DNA"/>
</dbReference>
<dbReference type="InterPro" id="IPR036291">
    <property type="entry name" value="NAD(P)-bd_dom_sf"/>
</dbReference>
<dbReference type="Proteomes" id="UP001589894">
    <property type="component" value="Unassembled WGS sequence"/>
</dbReference>
<sequence>MPADRSYDLVLFGATGFTGGLTARYLARTAPPGLRWAIAGRNRDKLAALRADLAADDPALAELPLVLADSTDPAALARVAAESRVVASTVGPYQRYGEPLVAACAAAGTDYLDITGEPEFVDDMYLRHHATAEATGARLVHACGFDSVPHDLGAYYTVRQLPRDVPIRLAGYVRVGGRFSAGTYHSALLAISRQRQTAAVGRARRRAEPRPADRRVRAVPGRPGRVAEAGWWALPLPTIDPQVIRRSAAALPAYGPDFTYSHYAAFRRLHMAAATVAGLAGVAGTMRVPPARDWLLGRMAAGAGPSAERRARSWFTVRFVGAGGGRRVVTEVTGGDPGYDETAKMLGEAALCLALDDLPRTAGQVTTAVAMGDALIGRLDRAGIGFRTHQPAG</sequence>
<reference evidence="2 3" key="1">
    <citation type="submission" date="2024-09" db="EMBL/GenBank/DDBJ databases">
        <authorList>
            <person name="Sun Q."/>
            <person name="Mori K."/>
        </authorList>
    </citation>
    <scope>NUCLEOTIDE SEQUENCE [LARGE SCALE GENOMIC DNA]</scope>
    <source>
        <strain evidence="2 3">TBRC 2205</strain>
    </source>
</reference>
<name>A0ABV6P0K2_9ACTN</name>
<dbReference type="RefSeq" id="WP_377341112.1">
    <property type="nucleotide sequence ID" value="NZ_JBHLUE010000016.1"/>
</dbReference>
<keyword evidence="3" id="KW-1185">Reference proteome</keyword>
<evidence type="ECO:0000259" key="1">
    <source>
        <dbReference type="Pfam" id="PF03435"/>
    </source>
</evidence>
<dbReference type="Pfam" id="PF03435">
    <property type="entry name" value="Sacchrp_dh_NADP"/>
    <property type="match status" value="1"/>
</dbReference>
<gene>
    <name evidence="2" type="ORF">ACFFHU_20295</name>
</gene>
<dbReference type="SUPFAM" id="SSF51735">
    <property type="entry name" value="NAD(P)-binding Rossmann-fold domains"/>
    <property type="match status" value="1"/>
</dbReference>
<evidence type="ECO:0000313" key="3">
    <source>
        <dbReference type="Proteomes" id="UP001589894"/>
    </source>
</evidence>
<proteinExistence type="predicted"/>
<organism evidence="2 3">
    <name type="scientific">Plantactinospora siamensis</name>
    <dbReference type="NCBI Taxonomy" id="555372"/>
    <lineage>
        <taxon>Bacteria</taxon>
        <taxon>Bacillati</taxon>
        <taxon>Actinomycetota</taxon>
        <taxon>Actinomycetes</taxon>
        <taxon>Micromonosporales</taxon>
        <taxon>Micromonosporaceae</taxon>
        <taxon>Plantactinospora</taxon>
    </lineage>
</organism>
<dbReference type="PANTHER" id="PTHR12286:SF5">
    <property type="entry name" value="SACCHAROPINE DEHYDROGENASE-LIKE OXIDOREDUCTASE"/>
    <property type="match status" value="1"/>
</dbReference>
<accession>A0ABV6P0K2</accession>
<dbReference type="Gene3D" id="3.40.50.720">
    <property type="entry name" value="NAD(P)-binding Rossmann-like Domain"/>
    <property type="match status" value="1"/>
</dbReference>
<dbReference type="PANTHER" id="PTHR12286">
    <property type="entry name" value="SACCHAROPINE DEHYDROGENASE-LIKE OXIDOREDUCTASE"/>
    <property type="match status" value="1"/>
</dbReference>
<comment type="caution">
    <text evidence="2">The sequence shown here is derived from an EMBL/GenBank/DDBJ whole genome shotgun (WGS) entry which is preliminary data.</text>
</comment>
<feature type="domain" description="Saccharopine dehydrogenase NADP binding" evidence="1">
    <location>
        <begin position="10"/>
        <end position="137"/>
    </location>
</feature>
<dbReference type="InterPro" id="IPR051276">
    <property type="entry name" value="Saccharopine_DH-like_oxidrdct"/>
</dbReference>